<evidence type="ECO:0000313" key="4">
    <source>
        <dbReference type="Proteomes" id="UP000007266"/>
    </source>
</evidence>
<evidence type="ECO:0000256" key="2">
    <source>
        <dbReference type="SAM" id="SignalP"/>
    </source>
</evidence>
<reference evidence="3 4" key="2">
    <citation type="journal article" date="2010" name="Nucleic Acids Res.">
        <title>BeetleBase in 2010: revisions to provide comprehensive genomic information for Tribolium castaneum.</title>
        <authorList>
            <person name="Kim H.S."/>
            <person name="Murphy T."/>
            <person name="Xia J."/>
            <person name="Caragea D."/>
            <person name="Park Y."/>
            <person name="Beeman R.W."/>
            <person name="Lorenzen M.D."/>
            <person name="Butcher S."/>
            <person name="Manak J.R."/>
            <person name="Brown S.J."/>
        </authorList>
    </citation>
    <scope>GENOME REANNOTATION</scope>
    <source>
        <strain evidence="3 4">Georgia GA2</strain>
    </source>
</reference>
<feature type="compositionally biased region" description="Basic and acidic residues" evidence="1">
    <location>
        <begin position="270"/>
        <end position="282"/>
    </location>
</feature>
<keyword evidence="4" id="KW-1185">Reference proteome</keyword>
<keyword evidence="2" id="KW-0732">Signal</keyword>
<evidence type="ECO:0000256" key="1">
    <source>
        <dbReference type="SAM" id="MobiDB-lite"/>
    </source>
</evidence>
<gene>
    <name evidence="3" type="primary">AUGUSTUS-3.0.2_01266</name>
    <name evidence="3" type="ORF">TcasGA2_TC001266</name>
</gene>
<feature type="signal peptide" evidence="2">
    <location>
        <begin position="1"/>
        <end position="18"/>
    </location>
</feature>
<sequence>MKYHVVTILIFVISDGRGYPQGEAQISDVSVQNPSWHQAEDDSDMYLEPQESRVEDTGEREASQQTFYPSFSPFQNPPLGHSRPFFFQQEGAYSQRPHAGFQHQQLSYDSPRFSGYKDTGYRTAANAEARGLLGSGNFGVIRGGTFYDKDSDSGHYERDYSPFFKNGHGRPSYHGAPNPRPQQHQQFENFRDFADINTPNSAYSQYVVVYVNKNATKHHKDVTKPKNIIESLALLDSEVTTTEIPMKKLSKSKAKLAKLLPEKKHKLKKSPKESKASRELHEPLLALS</sequence>
<dbReference type="Proteomes" id="UP000007266">
    <property type="component" value="Linkage group 2"/>
</dbReference>
<protein>
    <submittedName>
        <fullName evidence="3">Uncharacterized protein</fullName>
    </submittedName>
</protein>
<feature type="chain" id="PRO_5007310554" evidence="2">
    <location>
        <begin position="19"/>
        <end position="288"/>
    </location>
</feature>
<dbReference type="OrthoDB" id="6425203at2759"/>
<dbReference type="STRING" id="7070.D6WBD0"/>
<feature type="region of interest" description="Disordered" evidence="1">
    <location>
        <begin position="251"/>
        <end position="288"/>
    </location>
</feature>
<proteinExistence type="predicted"/>
<organism evidence="3 4">
    <name type="scientific">Tribolium castaneum</name>
    <name type="common">Red flour beetle</name>
    <dbReference type="NCBI Taxonomy" id="7070"/>
    <lineage>
        <taxon>Eukaryota</taxon>
        <taxon>Metazoa</taxon>
        <taxon>Ecdysozoa</taxon>
        <taxon>Arthropoda</taxon>
        <taxon>Hexapoda</taxon>
        <taxon>Insecta</taxon>
        <taxon>Pterygota</taxon>
        <taxon>Neoptera</taxon>
        <taxon>Endopterygota</taxon>
        <taxon>Coleoptera</taxon>
        <taxon>Polyphaga</taxon>
        <taxon>Cucujiformia</taxon>
        <taxon>Tenebrionidae</taxon>
        <taxon>Tenebrionidae incertae sedis</taxon>
        <taxon>Tribolium</taxon>
    </lineage>
</organism>
<dbReference type="AlphaFoldDB" id="D6WBD0"/>
<accession>D6WBD0</accession>
<dbReference type="KEGG" id="tca:103312160"/>
<dbReference type="EMBL" id="KQ971312">
    <property type="protein sequence ID" value="EEZ98720.2"/>
    <property type="molecule type" value="Genomic_DNA"/>
</dbReference>
<dbReference type="HOGENOM" id="CLU_047758_0_0_1"/>
<dbReference type="eggNOG" id="ENOG502S61I">
    <property type="taxonomic scope" value="Eukaryota"/>
</dbReference>
<dbReference type="OMA" id="DQFANFR"/>
<name>D6WBD0_TRICA</name>
<reference evidence="3 4" key="1">
    <citation type="journal article" date="2008" name="Nature">
        <title>The genome of the model beetle and pest Tribolium castaneum.</title>
        <authorList>
            <consortium name="Tribolium Genome Sequencing Consortium"/>
            <person name="Richards S."/>
            <person name="Gibbs R.A."/>
            <person name="Weinstock G.M."/>
            <person name="Brown S.J."/>
            <person name="Denell R."/>
            <person name="Beeman R.W."/>
            <person name="Gibbs R."/>
            <person name="Beeman R.W."/>
            <person name="Brown S.J."/>
            <person name="Bucher G."/>
            <person name="Friedrich M."/>
            <person name="Grimmelikhuijzen C.J."/>
            <person name="Klingler M."/>
            <person name="Lorenzen M."/>
            <person name="Richards S."/>
            <person name="Roth S."/>
            <person name="Schroder R."/>
            <person name="Tautz D."/>
            <person name="Zdobnov E.M."/>
            <person name="Muzny D."/>
            <person name="Gibbs R.A."/>
            <person name="Weinstock G.M."/>
            <person name="Attaway T."/>
            <person name="Bell S."/>
            <person name="Buhay C.J."/>
            <person name="Chandrabose M.N."/>
            <person name="Chavez D."/>
            <person name="Clerk-Blankenburg K.P."/>
            <person name="Cree A."/>
            <person name="Dao M."/>
            <person name="Davis C."/>
            <person name="Chacko J."/>
            <person name="Dinh H."/>
            <person name="Dugan-Rocha S."/>
            <person name="Fowler G."/>
            <person name="Garner T.T."/>
            <person name="Garnes J."/>
            <person name="Gnirke A."/>
            <person name="Hawes A."/>
            <person name="Hernandez J."/>
            <person name="Hines S."/>
            <person name="Holder M."/>
            <person name="Hume J."/>
            <person name="Jhangiani S.N."/>
            <person name="Joshi V."/>
            <person name="Khan Z.M."/>
            <person name="Jackson L."/>
            <person name="Kovar C."/>
            <person name="Kowis A."/>
            <person name="Lee S."/>
            <person name="Lewis L.R."/>
            <person name="Margolis J."/>
            <person name="Morgan M."/>
            <person name="Nazareth L.V."/>
            <person name="Nguyen N."/>
            <person name="Okwuonu G."/>
            <person name="Parker D."/>
            <person name="Richards S."/>
            <person name="Ruiz S.J."/>
            <person name="Santibanez J."/>
            <person name="Savard J."/>
            <person name="Scherer S.E."/>
            <person name="Schneider B."/>
            <person name="Sodergren E."/>
            <person name="Tautz D."/>
            <person name="Vattahil S."/>
            <person name="Villasana D."/>
            <person name="White C.S."/>
            <person name="Wright R."/>
            <person name="Park Y."/>
            <person name="Beeman R.W."/>
            <person name="Lord J."/>
            <person name="Oppert B."/>
            <person name="Lorenzen M."/>
            <person name="Brown S."/>
            <person name="Wang L."/>
            <person name="Savard J."/>
            <person name="Tautz D."/>
            <person name="Richards S."/>
            <person name="Weinstock G."/>
            <person name="Gibbs R.A."/>
            <person name="Liu Y."/>
            <person name="Worley K."/>
            <person name="Weinstock G."/>
            <person name="Elsik C.G."/>
            <person name="Reese J.T."/>
            <person name="Elhaik E."/>
            <person name="Landan G."/>
            <person name="Graur D."/>
            <person name="Arensburger P."/>
            <person name="Atkinson P."/>
            <person name="Beeman R.W."/>
            <person name="Beidler J."/>
            <person name="Brown S.J."/>
            <person name="Demuth J.P."/>
            <person name="Drury D.W."/>
            <person name="Du Y.Z."/>
            <person name="Fujiwara H."/>
            <person name="Lorenzen M."/>
            <person name="Maselli V."/>
            <person name="Osanai M."/>
            <person name="Park Y."/>
            <person name="Robertson H.M."/>
            <person name="Tu Z."/>
            <person name="Wang J.J."/>
            <person name="Wang S."/>
            <person name="Richards S."/>
            <person name="Song H."/>
            <person name="Zhang L."/>
            <person name="Sodergren E."/>
            <person name="Werner D."/>
            <person name="Stanke M."/>
            <person name="Morgenstern B."/>
            <person name="Solovyev V."/>
            <person name="Kosarev P."/>
            <person name="Brown G."/>
            <person name="Chen H.C."/>
            <person name="Ermolaeva O."/>
            <person name="Hlavina W."/>
            <person name="Kapustin Y."/>
            <person name="Kiryutin B."/>
            <person name="Kitts P."/>
            <person name="Maglott D."/>
            <person name="Pruitt K."/>
            <person name="Sapojnikov V."/>
            <person name="Souvorov A."/>
            <person name="Mackey A.J."/>
            <person name="Waterhouse R.M."/>
            <person name="Wyder S."/>
            <person name="Zdobnov E.M."/>
            <person name="Zdobnov E.M."/>
            <person name="Wyder S."/>
            <person name="Kriventseva E.V."/>
            <person name="Kadowaki T."/>
            <person name="Bork P."/>
            <person name="Aranda M."/>
            <person name="Bao R."/>
            <person name="Beermann A."/>
            <person name="Berns N."/>
            <person name="Bolognesi R."/>
            <person name="Bonneton F."/>
            <person name="Bopp D."/>
            <person name="Brown S.J."/>
            <person name="Bucher G."/>
            <person name="Butts T."/>
            <person name="Chaumot A."/>
            <person name="Denell R.E."/>
            <person name="Ferrier D.E."/>
            <person name="Friedrich M."/>
            <person name="Gordon C.M."/>
            <person name="Jindra M."/>
            <person name="Klingler M."/>
            <person name="Lan Q."/>
            <person name="Lattorff H.M."/>
            <person name="Laudet V."/>
            <person name="von Levetsow C."/>
            <person name="Liu Z."/>
            <person name="Lutz R."/>
            <person name="Lynch J.A."/>
            <person name="da Fonseca R.N."/>
            <person name="Posnien N."/>
            <person name="Reuter R."/>
            <person name="Roth S."/>
            <person name="Savard J."/>
            <person name="Schinko J.B."/>
            <person name="Schmitt C."/>
            <person name="Schoppmeier M."/>
            <person name="Schroder R."/>
            <person name="Shippy T.D."/>
            <person name="Simonnet F."/>
            <person name="Marques-Souza H."/>
            <person name="Tautz D."/>
            <person name="Tomoyasu Y."/>
            <person name="Trauner J."/>
            <person name="Van der Zee M."/>
            <person name="Vervoort M."/>
            <person name="Wittkopp N."/>
            <person name="Wimmer E.A."/>
            <person name="Yang X."/>
            <person name="Jones A.K."/>
            <person name="Sattelle D.B."/>
            <person name="Ebert P.R."/>
            <person name="Nelson D."/>
            <person name="Scott J.G."/>
            <person name="Beeman R.W."/>
            <person name="Muthukrishnan S."/>
            <person name="Kramer K.J."/>
            <person name="Arakane Y."/>
            <person name="Beeman R.W."/>
            <person name="Zhu Q."/>
            <person name="Hogenkamp D."/>
            <person name="Dixit R."/>
            <person name="Oppert B."/>
            <person name="Jiang H."/>
            <person name="Zou Z."/>
            <person name="Marshall J."/>
            <person name="Elpidina E."/>
            <person name="Vinokurov K."/>
            <person name="Oppert C."/>
            <person name="Zou Z."/>
            <person name="Evans J."/>
            <person name="Lu Z."/>
            <person name="Zhao P."/>
            <person name="Sumathipala N."/>
            <person name="Altincicek B."/>
            <person name="Vilcinskas A."/>
            <person name="Williams M."/>
            <person name="Hultmark D."/>
            <person name="Hetru C."/>
            <person name="Jiang H."/>
            <person name="Grimmelikhuijzen C.J."/>
            <person name="Hauser F."/>
            <person name="Cazzamali G."/>
            <person name="Williamson M."/>
            <person name="Park Y."/>
            <person name="Li B."/>
            <person name="Tanaka Y."/>
            <person name="Predel R."/>
            <person name="Neupert S."/>
            <person name="Schachtner J."/>
            <person name="Verleyen P."/>
            <person name="Raible F."/>
            <person name="Bork P."/>
            <person name="Friedrich M."/>
            <person name="Walden K.K."/>
            <person name="Robertson H.M."/>
            <person name="Angeli S."/>
            <person name="Foret S."/>
            <person name="Bucher G."/>
            <person name="Schuetz S."/>
            <person name="Maleszka R."/>
            <person name="Wimmer E.A."/>
            <person name="Beeman R.W."/>
            <person name="Lorenzen M."/>
            <person name="Tomoyasu Y."/>
            <person name="Miller S.C."/>
            <person name="Grossmann D."/>
            <person name="Bucher G."/>
        </authorList>
    </citation>
    <scope>NUCLEOTIDE SEQUENCE [LARGE SCALE GENOMIC DNA]</scope>
    <source>
        <strain evidence="3 4">Georgia GA2</strain>
    </source>
</reference>
<evidence type="ECO:0000313" key="3">
    <source>
        <dbReference type="EMBL" id="EEZ98720.2"/>
    </source>
</evidence>